<dbReference type="GeneID" id="66105145"/>
<feature type="non-terminal residue" evidence="1">
    <location>
        <position position="1"/>
    </location>
</feature>
<dbReference type="Proteomes" id="UP000812287">
    <property type="component" value="Unassembled WGS sequence"/>
</dbReference>
<evidence type="ECO:0000313" key="1">
    <source>
        <dbReference type="EMBL" id="KAG7450041.1"/>
    </source>
</evidence>
<dbReference type="AlphaFoldDB" id="A0A9P7W298"/>
<reference evidence="1" key="1">
    <citation type="submission" date="2020-11" db="EMBL/GenBank/DDBJ databases">
        <title>Adaptations for nitrogen fixation in a non-lichenized fungal sporocarp promotes dispersal by wood-feeding termites.</title>
        <authorList>
            <consortium name="DOE Joint Genome Institute"/>
            <person name="Koch R.A."/>
            <person name="Yoon G."/>
            <person name="Arayal U."/>
            <person name="Lail K."/>
            <person name="Amirebrahimi M."/>
            <person name="Labutti K."/>
            <person name="Lipzen A."/>
            <person name="Riley R."/>
            <person name="Barry K."/>
            <person name="Henrissat B."/>
            <person name="Grigoriev I.V."/>
            <person name="Herr J.R."/>
            <person name="Aime M.C."/>
        </authorList>
    </citation>
    <scope>NUCLEOTIDE SEQUENCE</scope>
    <source>
        <strain evidence="1">MCA 3950</strain>
    </source>
</reference>
<dbReference type="RefSeq" id="XP_043043541.1">
    <property type="nucleotide sequence ID" value="XM_043182848.1"/>
</dbReference>
<proteinExistence type="predicted"/>
<keyword evidence="2" id="KW-1185">Reference proteome</keyword>
<accession>A0A9P7W298</accession>
<sequence>LRLCRNVLFNFKNLKALLQVHVVENAAYNVLLERPFSMLCKTKIDNYTNREQILTIHDSNTEIETVIPT</sequence>
<evidence type="ECO:0000313" key="2">
    <source>
        <dbReference type="Proteomes" id="UP000812287"/>
    </source>
</evidence>
<comment type="caution">
    <text evidence="1">The sequence shown here is derived from an EMBL/GenBank/DDBJ whole genome shotgun (WGS) entry which is preliminary data.</text>
</comment>
<dbReference type="EMBL" id="MU250527">
    <property type="protein sequence ID" value="KAG7450041.1"/>
    <property type="molecule type" value="Genomic_DNA"/>
</dbReference>
<organism evidence="1 2">
    <name type="scientific">Guyanagaster necrorhizus</name>
    <dbReference type="NCBI Taxonomy" id="856835"/>
    <lineage>
        <taxon>Eukaryota</taxon>
        <taxon>Fungi</taxon>
        <taxon>Dikarya</taxon>
        <taxon>Basidiomycota</taxon>
        <taxon>Agaricomycotina</taxon>
        <taxon>Agaricomycetes</taxon>
        <taxon>Agaricomycetidae</taxon>
        <taxon>Agaricales</taxon>
        <taxon>Marasmiineae</taxon>
        <taxon>Physalacriaceae</taxon>
        <taxon>Guyanagaster</taxon>
    </lineage>
</organism>
<protein>
    <submittedName>
        <fullName evidence="1">Uncharacterized protein</fullName>
    </submittedName>
</protein>
<dbReference type="OrthoDB" id="3252634at2759"/>
<gene>
    <name evidence="1" type="ORF">BT62DRAFT_885798</name>
</gene>
<name>A0A9P7W298_9AGAR</name>